<evidence type="ECO:0000313" key="3">
    <source>
        <dbReference type="Proteomes" id="UP001501771"/>
    </source>
</evidence>
<protein>
    <submittedName>
        <fullName evidence="2">PHP domain-containing protein</fullName>
    </submittedName>
</protein>
<dbReference type="InterPro" id="IPR016195">
    <property type="entry name" value="Pol/histidinol_Pase-like"/>
</dbReference>
<dbReference type="Proteomes" id="UP001501771">
    <property type="component" value="Unassembled WGS sequence"/>
</dbReference>
<dbReference type="CDD" id="cd07436">
    <property type="entry name" value="PHP_PolX"/>
    <property type="match status" value="1"/>
</dbReference>
<dbReference type="EMBL" id="BAAAQR010000005">
    <property type="protein sequence ID" value="GAA2145667.1"/>
    <property type="molecule type" value="Genomic_DNA"/>
</dbReference>
<comment type="caution">
    <text evidence="2">The sequence shown here is derived from an EMBL/GenBank/DDBJ whole genome shotgun (WGS) entry which is preliminary data.</text>
</comment>
<dbReference type="PANTHER" id="PTHR36928">
    <property type="entry name" value="PHOSPHATASE YCDX-RELATED"/>
    <property type="match status" value="1"/>
</dbReference>
<dbReference type="InterPro" id="IPR003141">
    <property type="entry name" value="Pol/His_phosphatase_N"/>
</dbReference>
<dbReference type="SMART" id="SM00481">
    <property type="entry name" value="POLIIIAc"/>
    <property type="match status" value="1"/>
</dbReference>
<dbReference type="SUPFAM" id="SSF89550">
    <property type="entry name" value="PHP domain-like"/>
    <property type="match status" value="1"/>
</dbReference>
<dbReference type="Gene3D" id="1.10.150.110">
    <property type="entry name" value="DNA polymerase beta, N-terminal domain-like"/>
    <property type="match status" value="1"/>
</dbReference>
<dbReference type="InterPro" id="IPR010996">
    <property type="entry name" value="HHH_MUS81"/>
</dbReference>
<evidence type="ECO:0000259" key="1">
    <source>
        <dbReference type="SMART" id="SM00481"/>
    </source>
</evidence>
<dbReference type="PANTHER" id="PTHR36928:SF1">
    <property type="entry name" value="PHOSPHATASE YCDX-RELATED"/>
    <property type="match status" value="1"/>
</dbReference>
<feature type="domain" description="Polymerase/histidinol phosphatase N-terminal" evidence="1">
    <location>
        <begin position="118"/>
        <end position="199"/>
    </location>
</feature>
<dbReference type="Gene3D" id="3.20.20.140">
    <property type="entry name" value="Metal-dependent hydrolases"/>
    <property type="match status" value="1"/>
</dbReference>
<dbReference type="PIRSF" id="PIRSF036978">
    <property type="entry name" value="UCP036978_PHPhdr"/>
    <property type="match status" value="1"/>
</dbReference>
<dbReference type="InterPro" id="IPR017078">
    <property type="entry name" value="UCP036978_PHPhdr"/>
</dbReference>
<sequence length="356" mass="38522">MSEEHGVSDRGAGDSWDGGPVAALRRIAFLLERGREDTYKVKAFRGAAAALLPMPEEQVEAAVEAGTLTDLPGVGASSARVIEEAVRGRVPERLARLEEEYGGPVTAGGQDLRAALRGDLHSHSDWSDGGSPIEEMAFTAIELGHEYLVLTDHSPRLKVARGLSAERLTRQLGVVDAVNEHLGGAGFTLLKGIEVDILDDGGLDQTDELLARLDVRVASVHSKLKMDADAMTRRMVGAIRNPRMNVLGHCTGRLVTGNRGTRPGSQFDARTVFEACAEHDVAVEINSRPERRDPPTKLLELARDTGCLFSIDSDAHAPGQLDFLGYGCERAEQAGIDPDRIVNTWPKDRLLAWANR</sequence>
<dbReference type="SUPFAM" id="SSF47802">
    <property type="entry name" value="DNA polymerase beta, N-terminal domain-like"/>
    <property type="match status" value="1"/>
</dbReference>
<name>A0ABN2ZPU1_9ACTN</name>
<dbReference type="InterPro" id="IPR047967">
    <property type="entry name" value="PolX_PHP"/>
</dbReference>
<dbReference type="NCBIfam" id="NF005928">
    <property type="entry name" value="PRK07945.1"/>
    <property type="match status" value="1"/>
</dbReference>
<dbReference type="InterPro" id="IPR050243">
    <property type="entry name" value="PHP_phosphatase"/>
</dbReference>
<dbReference type="InterPro" id="IPR004013">
    <property type="entry name" value="PHP_dom"/>
</dbReference>
<evidence type="ECO:0000313" key="2">
    <source>
        <dbReference type="EMBL" id="GAA2145667.1"/>
    </source>
</evidence>
<dbReference type="InterPro" id="IPR027421">
    <property type="entry name" value="DNA_pol_lamdba_lyase_dom_sf"/>
</dbReference>
<reference evidence="2 3" key="1">
    <citation type="journal article" date="2019" name="Int. J. Syst. Evol. Microbiol.">
        <title>The Global Catalogue of Microorganisms (GCM) 10K type strain sequencing project: providing services to taxonomists for standard genome sequencing and annotation.</title>
        <authorList>
            <consortium name="The Broad Institute Genomics Platform"/>
            <consortium name="The Broad Institute Genome Sequencing Center for Infectious Disease"/>
            <person name="Wu L."/>
            <person name="Ma J."/>
        </authorList>
    </citation>
    <scope>NUCLEOTIDE SEQUENCE [LARGE SCALE GENOMIC DNA]</scope>
    <source>
        <strain evidence="2 3">JCM 16022</strain>
    </source>
</reference>
<organism evidence="2 3">
    <name type="scientific">Nocardioides koreensis</name>
    <dbReference type="NCBI Taxonomy" id="433651"/>
    <lineage>
        <taxon>Bacteria</taxon>
        <taxon>Bacillati</taxon>
        <taxon>Actinomycetota</taxon>
        <taxon>Actinomycetes</taxon>
        <taxon>Propionibacteriales</taxon>
        <taxon>Nocardioidaceae</taxon>
        <taxon>Nocardioides</taxon>
    </lineage>
</organism>
<dbReference type="Pfam" id="PF02811">
    <property type="entry name" value="PHP"/>
    <property type="match status" value="1"/>
</dbReference>
<proteinExistence type="predicted"/>
<keyword evidence="3" id="KW-1185">Reference proteome</keyword>
<accession>A0ABN2ZPU1</accession>
<gene>
    <name evidence="2" type="ORF">GCM10009844_20730</name>
</gene>
<dbReference type="Pfam" id="PF14716">
    <property type="entry name" value="HHH_8"/>
    <property type="match status" value="1"/>
</dbReference>